<gene>
    <name evidence="10" type="ORF">ACHAWO_010455</name>
</gene>
<dbReference type="InterPro" id="IPR027417">
    <property type="entry name" value="P-loop_NTPase"/>
</dbReference>
<keyword evidence="11" id="KW-1185">Reference proteome</keyword>
<feature type="domain" description="Clp1 N-terminal" evidence="8">
    <location>
        <begin position="9"/>
        <end position="102"/>
    </location>
</feature>
<dbReference type="FunFam" id="2.60.120.1030:FF:000001">
    <property type="entry name" value="Protein CLP1 homolog 5"/>
    <property type="match status" value="1"/>
</dbReference>
<reference evidence="10 11" key="1">
    <citation type="submission" date="2024-10" db="EMBL/GenBank/DDBJ databases">
        <title>Updated reference genomes for cyclostephanoid diatoms.</title>
        <authorList>
            <person name="Roberts W.R."/>
            <person name="Alverson A.J."/>
        </authorList>
    </citation>
    <scope>NUCLEOTIDE SEQUENCE [LARGE SCALE GENOMIC DNA]</scope>
    <source>
        <strain evidence="10 11">AJA010-31</strain>
    </source>
</reference>
<feature type="binding site" evidence="6">
    <location>
        <begin position="140"/>
        <end position="145"/>
    </location>
    <ligand>
        <name>ATP</name>
        <dbReference type="ChEBI" id="CHEBI:30616"/>
    </ligand>
</feature>
<evidence type="ECO:0000259" key="9">
    <source>
        <dbReference type="Pfam" id="PF16575"/>
    </source>
</evidence>
<comment type="similarity">
    <text evidence="6">Belongs to the Clp1 family. Clp1 subfamily.</text>
</comment>
<dbReference type="InterPro" id="IPR032324">
    <property type="entry name" value="Clp1_N"/>
</dbReference>
<dbReference type="Pfam" id="PF16575">
    <property type="entry name" value="CLP1_P"/>
    <property type="match status" value="1"/>
</dbReference>
<feature type="binding site" evidence="6">
    <location>
        <position position="54"/>
    </location>
    <ligand>
        <name>ATP</name>
        <dbReference type="ChEBI" id="CHEBI:30616"/>
    </ligand>
</feature>
<dbReference type="Proteomes" id="UP001530400">
    <property type="component" value="Unassembled WGS sequence"/>
</dbReference>
<evidence type="ECO:0000259" key="8">
    <source>
        <dbReference type="Pfam" id="PF16573"/>
    </source>
</evidence>
<dbReference type="HAMAP" id="MF_03035">
    <property type="entry name" value="Clp1"/>
    <property type="match status" value="1"/>
</dbReference>
<dbReference type="AlphaFoldDB" id="A0ABD3MP81"/>
<evidence type="ECO:0000259" key="7">
    <source>
        <dbReference type="Pfam" id="PF06807"/>
    </source>
</evidence>
<feature type="domain" description="Clp1 C-terminal" evidence="7">
    <location>
        <begin position="387"/>
        <end position="508"/>
    </location>
</feature>
<dbReference type="EMBL" id="JALLPJ020001415">
    <property type="protein sequence ID" value="KAL3764651.1"/>
    <property type="molecule type" value="Genomic_DNA"/>
</dbReference>
<evidence type="ECO:0000256" key="2">
    <source>
        <dbReference type="ARBA" id="ARBA00022664"/>
    </source>
</evidence>
<evidence type="ECO:0000256" key="3">
    <source>
        <dbReference type="ARBA" id="ARBA00022741"/>
    </source>
</evidence>
<dbReference type="GO" id="GO:0005524">
    <property type="term" value="F:ATP binding"/>
    <property type="evidence" value="ECO:0007669"/>
    <property type="project" value="UniProtKB-UniRule"/>
</dbReference>
<dbReference type="InterPro" id="IPR028606">
    <property type="entry name" value="Clp1"/>
</dbReference>
<name>A0ABD3MP81_9STRA</name>
<keyword evidence="4 6" id="KW-0067">ATP-binding</keyword>
<dbReference type="InterPro" id="IPR010655">
    <property type="entry name" value="Clp1_C"/>
</dbReference>
<keyword evidence="5 6" id="KW-0539">Nucleus</keyword>
<dbReference type="Pfam" id="PF06807">
    <property type="entry name" value="Clp1"/>
    <property type="match status" value="1"/>
</dbReference>
<feature type="domain" description="Clp1 P-loop" evidence="9">
    <location>
        <begin position="137"/>
        <end position="302"/>
    </location>
</feature>
<dbReference type="Gene3D" id="2.60.120.1030">
    <property type="entry name" value="Clp1, DNA binding domain"/>
    <property type="match status" value="1"/>
</dbReference>
<protein>
    <recommendedName>
        <fullName evidence="6">Protein CLP1 homolog</fullName>
    </recommendedName>
</protein>
<keyword evidence="2 6" id="KW-0507">mRNA processing</keyword>
<comment type="caution">
    <text evidence="10">The sequence shown here is derived from an EMBL/GenBank/DDBJ whole genome shotgun (WGS) entry which is preliminary data.</text>
</comment>
<evidence type="ECO:0000256" key="5">
    <source>
        <dbReference type="ARBA" id="ARBA00023242"/>
    </source>
</evidence>
<comment type="subcellular location">
    <subcellularLocation>
        <location evidence="1 6">Nucleus</location>
    </subcellularLocation>
</comment>
<dbReference type="Pfam" id="PF16573">
    <property type="entry name" value="CLP1_N"/>
    <property type="match status" value="1"/>
</dbReference>
<sequence>MSAKPTTHTLPAESELRLEVPPNTTVLITLKSGSAEIFGAELPPDRPVPLSSSKVAIFTWHGATIEVSDEDSLDILYVSEETEANVAYVNTHAQLEAMRDEALGGLLPTNPQSGAGVNTNNNNNTTEVEGPRVLLVGPSDCGKSSIARILSSYAVKLSRLPILIDLDVSQNMLSVPGTIAASQLSVECISAESNATSSILNCGSGSAGMPLVLWYGSEDLSANNNNSELYTAQIDKLAESVDARLSKDVDARSSGIIVNTSGWIEGKGYEYILHVMEALRINVVLVVGHDRLYSMLGTLLKKNKGKEEEALASMTDAEKLMYKKVLIPKLIKLPRSGGVVSRDVGFRRALRMSSIHRYFYGKSNKSSTKPSTNTASAAATTTQYQFTPSLLEVSFSEVHIHKLSNISLSASMLPVSAKQSTDPIQLVTIPSSEITTKLQQCILAVCHPSAVEKYEQSGVARDLYLAGVAGFVAVEKVDVGKERLSLLSPCVGSLPSCHLLLGDVSWLE</sequence>
<feature type="binding site" evidence="6">
    <location>
        <position position="15"/>
    </location>
    <ligand>
        <name>ATP</name>
        <dbReference type="ChEBI" id="CHEBI:30616"/>
    </ligand>
</feature>
<proteinExistence type="inferred from homology"/>
<evidence type="ECO:0000313" key="10">
    <source>
        <dbReference type="EMBL" id="KAL3764651.1"/>
    </source>
</evidence>
<dbReference type="Gene3D" id="3.40.50.300">
    <property type="entry name" value="P-loop containing nucleotide triphosphate hydrolases"/>
    <property type="match status" value="1"/>
</dbReference>
<keyword evidence="3 6" id="KW-0547">Nucleotide-binding</keyword>
<comment type="function">
    <text evidence="6">Required for endonucleolytic cleavage during polyadenylation-dependent pre-mRNA 3'-end formation.</text>
</comment>
<dbReference type="InterPro" id="IPR032319">
    <property type="entry name" value="CLP1_P"/>
</dbReference>
<dbReference type="InterPro" id="IPR038239">
    <property type="entry name" value="Clp1_N_sf"/>
</dbReference>
<organism evidence="10 11">
    <name type="scientific">Cyclotella atomus</name>
    <dbReference type="NCBI Taxonomy" id="382360"/>
    <lineage>
        <taxon>Eukaryota</taxon>
        <taxon>Sar</taxon>
        <taxon>Stramenopiles</taxon>
        <taxon>Ochrophyta</taxon>
        <taxon>Bacillariophyta</taxon>
        <taxon>Coscinodiscophyceae</taxon>
        <taxon>Thalassiosirophycidae</taxon>
        <taxon>Stephanodiscales</taxon>
        <taxon>Stephanodiscaceae</taxon>
        <taxon>Cyclotella</taxon>
    </lineage>
</organism>
<dbReference type="PANTHER" id="PTHR12755">
    <property type="entry name" value="CLEAVAGE/POLYADENYLATION FACTOR IA SUBUNIT CLP1P"/>
    <property type="match status" value="1"/>
</dbReference>
<dbReference type="GO" id="GO:0031124">
    <property type="term" value="P:mRNA 3'-end processing"/>
    <property type="evidence" value="ECO:0007669"/>
    <property type="project" value="UniProtKB-UniRule"/>
</dbReference>
<dbReference type="Gene3D" id="2.40.30.330">
    <property type="entry name" value="Pre-mRNA cleavage complex subunit Clp1, C-terminal domain"/>
    <property type="match status" value="1"/>
</dbReference>
<evidence type="ECO:0000256" key="1">
    <source>
        <dbReference type="ARBA" id="ARBA00004123"/>
    </source>
</evidence>
<dbReference type="InterPro" id="IPR038238">
    <property type="entry name" value="Clp1_C_sf"/>
</dbReference>
<dbReference type="InterPro" id="IPR045116">
    <property type="entry name" value="Clp1/Grc3"/>
</dbReference>
<evidence type="ECO:0000313" key="11">
    <source>
        <dbReference type="Proteomes" id="UP001530400"/>
    </source>
</evidence>
<dbReference type="GO" id="GO:0005634">
    <property type="term" value="C:nucleus"/>
    <property type="evidence" value="ECO:0007669"/>
    <property type="project" value="UniProtKB-SubCell"/>
</dbReference>
<evidence type="ECO:0000256" key="6">
    <source>
        <dbReference type="HAMAP-Rule" id="MF_03035"/>
    </source>
</evidence>
<evidence type="ECO:0000256" key="4">
    <source>
        <dbReference type="ARBA" id="ARBA00022840"/>
    </source>
</evidence>
<dbReference type="PANTHER" id="PTHR12755:SF6">
    <property type="entry name" value="POLYRIBONUCLEOTIDE 5'-HYDROXYL-KINASE CLP1"/>
    <property type="match status" value="1"/>
</dbReference>
<accession>A0ABD3MP81</accession>